<proteinExistence type="predicted"/>
<evidence type="ECO:0000313" key="2">
    <source>
        <dbReference type="Proteomes" id="UP000680866"/>
    </source>
</evidence>
<dbReference type="AlphaFoldDB" id="A0A810N7B6"/>
<evidence type="ECO:0000313" key="1">
    <source>
        <dbReference type="EMBL" id="BCJ67305.1"/>
    </source>
</evidence>
<dbReference type="KEGG" id="pry:Prubr_43260"/>
<dbReference type="Proteomes" id="UP000680866">
    <property type="component" value="Chromosome"/>
</dbReference>
<dbReference type="EMBL" id="AP023359">
    <property type="protein sequence ID" value="BCJ67305.1"/>
    <property type="molecule type" value="Genomic_DNA"/>
</dbReference>
<organism evidence="1 2">
    <name type="scientific">Polymorphospora rubra</name>
    <dbReference type="NCBI Taxonomy" id="338584"/>
    <lineage>
        <taxon>Bacteria</taxon>
        <taxon>Bacillati</taxon>
        <taxon>Actinomycetota</taxon>
        <taxon>Actinomycetes</taxon>
        <taxon>Micromonosporales</taxon>
        <taxon>Micromonosporaceae</taxon>
        <taxon>Polymorphospora</taxon>
    </lineage>
</organism>
<sequence length="376" mass="40440">MSGPNGSLWVDPEGVLSVSRAYDGHIAMYDRYLSRLDQLRAQYANAWGDDEIGNQFREQFDNTMDVVEGIILGVRGSVEYAAVGLRISGEGYRQAEDDAIEAGRIIGTEFAALPTQVASRQPGEHAPQYASRQPALPAVEAGTLTPMHAARRADKPALQVGVRLQGELIDAEEVAGTPMIAAVRQPAEPALQSRRAVQGRLLGVDSEDDIEQPTSRLAAHLPGEPALQSRRAVQGRLLGVDSEDDIEQPTSRLAAQLPADPGVLPTFTPAMPLTSAHISHPTEGVLIDGAPVPEGFELRTLNTFEDDTSRLDVNYYDSVFPLGDRHVVTGPDGQPLNPGDGHLFLVKPQENPIDPTSPDYHPILFSFAADGTAVPL</sequence>
<gene>
    <name evidence="1" type="ORF">Prubr_43260</name>
</gene>
<accession>A0A810N7B6</accession>
<dbReference type="RefSeq" id="WP_212816651.1">
    <property type="nucleotide sequence ID" value="NZ_AP023359.1"/>
</dbReference>
<keyword evidence="2" id="KW-1185">Reference proteome</keyword>
<name>A0A810N7B6_9ACTN</name>
<reference evidence="1" key="1">
    <citation type="submission" date="2020-08" db="EMBL/GenBank/DDBJ databases">
        <title>Whole genome shotgun sequence of Polymorphospora rubra NBRC 101157.</title>
        <authorList>
            <person name="Komaki H."/>
            <person name="Tamura T."/>
        </authorList>
    </citation>
    <scope>NUCLEOTIDE SEQUENCE</scope>
    <source>
        <strain evidence="1">NBRC 101157</strain>
    </source>
</reference>
<protein>
    <submittedName>
        <fullName evidence="1">Uncharacterized protein</fullName>
    </submittedName>
</protein>